<dbReference type="Gene3D" id="3.90.230.10">
    <property type="entry name" value="Creatinase/methionine aminopeptidase superfamily"/>
    <property type="match status" value="1"/>
</dbReference>
<protein>
    <submittedName>
        <fullName evidence="6">Aminopeptidase P family protein</fullName>
    </submittedName>
</protein>
<dbReference type="InterPro" id="IPR029149">
    <property type="entry name" value="Creatin/AminoP/Spt16_N"/>
</dbReference>
<keyword evidence="2" id="KW-0378">Hydrolase</keyword>
<dbReference type="InterPro" id="IPR036005">
    <property type="entry name" value="Creatinase/aminopeptidase-like"/>
</dbReference>
<evidence type="ECO:0000259" key="5">
    <source>
        <dbReference type="Pfam" id="PF01321"/>
    </source>
</evidence>
<evidence type="ECO:0000256" key="3">
    <source>
        <dbReference type="RuleBase" id="RU000590"/>
    </source>
</evidence>
<dbReference type="GO" id="GO:0046872">
    <property type="term" value="F:metal ion binding"/>
    <property type="evidence" value="ECO:0007669"/>
    <property type="project" value="UniProtKB-KW"/>
</dbReference>
<evidence type="ECO:0000313" key="6">
    <source>
        <dbReference type="EMBL" id="MBE6501632.1"/>
    </source>
</evidence>
<dbReference type="InterPro" id="IPR000994">
    <property type="entry name" value="Pept_M24"/>
</dbReference>
<dbReference type="Pfam" id="PF01321">
    <property type="entry name" value="Creatinase_N"/>
    <property type="match status" value="1"/>
</dbReference>
<dbReference type="InterPro" id="IPR000587">
    <property type="entry name" value="Creatinase_N"/>
</dbReference>
<dbReference type="PANTHER" id="PTHR46112:SF3">
    <property type="entry name" value="AMINOPEPTIDASE YPDF"/>
    <property type="match status" value="1"/>
</dbReference>
<evidence type="ECO:0000259" key="4">
    <source>
        <dbReference type="Pfam" id="PF00557"/>
    </source>
</evidence>
<comment type="caution">
    <text evidence="6">The sequence shown here is derived from an EMBL/GenBank/DDBJ whole genome shotgun (WGS) entry which is preliminary data.</text>
</comment>
<evidence type="ECO:0000256" key="2">
    <source>
        <dbReference type="ARBA" id="ARBA00022801"/>
    </source>
</evidence>
<evidence type="ECO:0000256" key="1">
    <source>
        <dbReference type="ARBA" id="ARBA00022723"/>
    </source>
</evidence>
<dbReference type="PROSITE" id="PS00491">
    <property type="entry name" value="PROLINE_PEPTIDASE"/>
    <property type="match status" value="1"/>
</dbReference>
<dbReference type="Proteomes" id="UP000783037">
    <property type="component" value="Unassembled WGS sequence"/>
</dbReference>
<dbReference type="EMBL" id="SUTK01000014">
    <property type="protein sequence ID" value="MBE6501632.1"/>
    <property type="molecule type" value="Genomic_DNA"/>
</dbReference>
<dbReference type="SUPFAM" id="SSF53092">
    <property type="entry name" value="Creatinase/prolidase N-terminal domain"/>
    <property type="match status" value="1"/>
</dbReference>
<gene>
    <name evidence="6" type="ORF">E7Z79_04245</name>
</gene>
<dbReference type="Pfam" id="PF00557">
    <property type="entry name" value="Peptidase_M24"/>
    <property type="match status" value="1"/>
</dbReference>
<keyword evidence="6" id="KW-0031">Aminopeptidase</keyword>
<comment type="similarity">
    <text evidence="3">Belongs to the peptidase M24B family.</text>
</comment>
<feature type="domain" description="Peptidase M24" evidence="4">
    <location>
        <begin position="131"/>
        <end position="327"/>
    </location>
</feature>
<organism evidence="6 7">
    <name type="scientific">Methanobrevibacter thaueri</name>
    <dbReference type="NCBI Taxonomy" id="190975"/>
    <lineage>
        <taxon>Archaea</taxon>
        <taxon>Methanobacteriati</taxon>
        <taxon>Methanobacteriota</taxon>
        <taxon>Methanomada group</taxon>
        <taxon>Methanobacteria</taxon>
        <taxon>Methanobacteriales</taxon>
        <taxon>Methanobacteriaceae</taxon>
        <taxon>Methanobrevibacter</taxon>
    </lineage>
</organism>
<dbReference type="AlphaFoldDB" id="A0A8T3V513"/>
<dbReference type="PANTHER" id="PTHR46112">
    <property type="entry name" value="AMINOPEPTIDASE"/>
    <property type="match status" value="1"/>
</dbReference>
<dbReference type="CDD" id="cd01092">
    <property type="entry name" value="APP-like"/>
    <property type="match status" value="1"/>
</dbReference>
<reference evidence="6" key="1">
    <citation type="submission" date="2019-04" db="EMBL/GenBank/DDBJ databases">
        <title>Evolution of Biomass-Degrading Anaerobic Consortia Revealed by Metagenomics.</title>
        <authorList>
            <person name="Peng X."/>
        </authorList>
    </citation>
    <scope>NUCLEOTIDE SEQUENCE</scope>
    <source>
        <strain evidence="6">SIG18</strain>
    </source>
</reference>
<evidence type="ECO:0000313" key="7">
    <source>
        <dbReference type="Proteomes" id="UP000783037"/>
    </source>
</evidence>
<name>A0A8T3V513_9EURY</name>
<dbReference type="GO" id="GO:0004177">
    <property type="term" value="F:aminopeptidase activity"/>
    <property type="evidence" value="ECO:0007669"/>
    <property type="project" value="UniProtKB-KW"/>
</dbReference>
<dbReference type="InterPro" id="IPR050659">
    <property type="entry name" value="Peptidase_M24B"/>
</dbReference>
<dbReference type="Gene3D" id="3.40.350.10">
    <property type="entry name" value="Creatinase/prolidase N-terminal domain"/>
    <property type="match status" value="1"/>
</dbReference>
<keyword evidence="1 3" id="KW-0479">Metal-binding</keyword>
<accession>A0A8T3V513</accession>
<proteinExistence type="inferred from homology"/>
<dbReference type="InterPro" id="IPR001131">
    <property type="entry name" value="Peptidase_M24B_aminopep-P_CS"/>
</dbReference>
<keyword evidence="6" id="KW-0645">Protease</keyword>
<sequence>MLTMELHVENILNDLKKDDFQAYLLTQFTNVEYISGYRPTSFAFCIIKENPIIYASKMDMELANRNSSIEVREYESFEVIVDELKGEGVRNMAIEPALPFSTYVRFRDDFNIDSKTYIDKQRMIKTPDEIEKIAKATEIAQKSFLQLDILNNPNTEKEVAFDLVRFMIENGADKESFDTIVTSGANSSLPHAIPESKKLGQPVLIDWGAIFDGYCSDNTRTMVYTERQQEIWDIVAEAHDKAIKAAKPGIKCCEVDNVARDIITEYGYGDKFIHSTGHSLGLDIHETPGFSTRDETVIERGMVITVEPGIYLEGEFGVRLEDTIEINRRGNVIGDLPLHID</sequence>
<dbReference type="SUPFAM" id="SSF55920">
    <property type="entry name" value="Creatinase/aminopeptidase"/>
    <property type="match status" value="1"/>
</dbReference>
<feature type="domain" description="Creatinase N-terminal" evidence="5">
    <location>
        <begin position="9"/>
        <end position="124"/>
    </location>
</feature>
<dbReference type="RefSeq" id="WP_303738769.1">
    <property type="nucleotide sequence ID" value="NZ_SUTK01000014.1"/>
</dbReference>